<accession>A0A259U159</accession>
<dbReference type="PROSITE" id="PS50801">
    <property type="entry name" value="STAS"/>
    <property type="match status" value="1"/>
</dbReference>
<name>A0A259U159_9BACT</name>
<dbReference type="AlphaFoldDB" id="A0A259U159"/>
<gene>
    <name evidence="4" type="ORF">BSZ36_11655</name>
</gene>
<protein>
    <recommendedName>
        <fullName evidence="2">Anti-sigma factor antagonist</fullName>
    </recommendedName>
</protein>
<dbReference type="EMBL" id="MQWB01000001">
    <property type="protein sequence ID" value="OZC03578.1"/>
    <property type="molecule type" value="Genomic_DNA"/>
</dbReference>
<feature type="domain" description="STAS" evidence="3">
    <location>
        <begin position="19"/>
        <end position="119"/>
    </location>
</feature>
<dbReference type="SUPFAM" id="SSF52091">
    <property type="entry name" value="SpoIIaa-like"/>
    <property type="match status" value="1"/>
</dbReference>
<dbReference type="InterPro" id="IPR002645">
    <property type="entry name" value="STAS_dom"/>
</dbReference>
<dbReference type="Proteomes" id="UP000216446">
    <property type="component" value="Unassembled WGS sequence"/>
</dbReference>
<dbReference type="InterPro" id="IPR003658">
    <property type="entry name" value="Anti-sigma_ant"/>
</dbReference>
<dbReference type="GO" id="GO:0043856">
    <property type="term" value="F:anti-sigma factor antagonist activity"/>
    <property type="evidence" value="ECO:0007669"/>
    <property type="project" value="InterPro"/>
</dbReference>
<dbReference type="PANTHER" id="PTHR33495">
    <property type="entry name" value="ANTI-SIGMA FACTOR ANTAGONIST TM_1081-RELATED-RELATED"/>
    <property type="match status" value="1"/>
</dbReference>
<comment type="similarity">
    <text evidence="1 2">Belongs to the anti-sigma-factor antagonist family.</text>
</comment>
<dbReference type="InterPro" id="IPR036513">
    <property type="entry name" value="STAS_dom_sf"/>
</dbReference>
<dbReference type="PANTHER" id="PTHR33495:SF2">
    <property type="entry name" value="ANTI-SIGMA FACTOR ANTAGONIST TM_1081-RELATED"/>
    <property type="match status" value="1"/>
</dbReference>
<evidence type="ECO:0000259" key="3">
    <source>
        <dbReference type="PROSITE" id="PS50801"/>
    </source>
</evidence>
<comment type="caution">
    <text evidence="4">The sequence shown here is derived from an EMBL/GenBank/DDBJ whole genome shotgun (WGS) entry which is preliminary data.</text>
</comment>
<evidence type="ECO:0000313" key="4">
    <source>
        <dbReference type="EMBL" id="OZC03578.1"/>
    </source>
</evidence>
<dbReference type="CDD" id="cd07043">
    <property type="entry name" value="STAS_anti-anti-sigma_factors"/>
    <property type="match status" value="1"/>
</dbReference>
<evidence type="ECO:0000256" key="2">
    <source>
        <dbReference type="RuleBase" id="RU003749"/>
    </source>
</evidence>
<sequence>MPSFSVSFRTLPAPASGADIRVLDLAGELDAHTAPEFENALQSCLDEGHARLIVAGDDLRYVSSAGLGVFMAFLEPVRERGGDLKIAALSEEVFEVFDLLGFPLLFDLAPSVDEAVARFAPEAAGAAAGESSPTA</sequence>
<evidence type="ECO:0000313" key="5">
    <source>
        <dbReference type="Proteomes" id="UP000216446"/>
    </source>
</evidence>
<dbReference type="Pfam" id="PF01740">
    <property type="entry name" value="STAS"/>
    <property type="match status" value="1"/>
</dbReference>
<dbReference type="InParanoid" id="A0A259U159"/>
<organism evidence="4 5">
    <name type="scientific">Rubricoccus marinus</name>
    <dbReference type="NCBI Taxonomy" id="716817"/>
    <lineage>
        <taxon>Bacteria</taxon>
        <taxon>Pseudomonadati</taxon>
        <taxon>Rhodothermota</taxon>
        <taxon>Rhodothermia</taxon>
        <taxon>Rhodothermales</taxon>
        <taxon>Rubricoccaceae</taxon>
        <taxon>Rubricoccus</taxon>
    </lineage>
</organism>
<proteinExistence type="inferred from homology"/>
<dbReference type="Gene3D" id="3.30.750.24">
    <property type="entry name" value="STAS domain"/>
    <property type="match status" value="1"/>
</dbReference>
<reference evidence="4 5" key="1">
    <citation type="submission" date="2016-11" db="EMBL/GenBank/DDBJ databases">
        <title>Study of marine rhodopsin-containing bacteria.</title>
        <authorList>
            <person name="Yoshizawa S."/>
            <person name="Kumagai Y."/>
            <person name="Kogure K."/>
        </authorList>
    </citation>
    <scope>NUCLEOTIDE SEQUENCE [LARGE SCALE GENOMIC DNA]</scope>
    <source>
        <strain evidence="4 5">SG-29</strain>
    </source>
</reference>
<evidence type="ECO:0000256" key="1">
    <source>
        <dbReference type="ARBA" id="ARBA00009013"/>
    </source>
</evidence>
<keyword evidence="5" id="KW-1185">Reference proteome</keyword>
<dbReference type="NCBIfam" id="TIGR00377">
    <property type="entry name" value="ant_ant_sig"/>
    <property type="match status" value="1"/>
</dbReference>
<dbReference type="RefSeq" id="WP_094549095.1">
    <property type="nucleotide sequence ID" value="NZ_MQWB01000001.1"/>
</dbReference>
<dbReference type="OrthoDB" id="9795051at2"/>